<proteinExistence type="predicted"/>
<comment type="caution">
    <text evidence="3">The sequence shown here is derived from an EMBL/GenBank/DDBJ whole genome shotgun (WGS) entry which is preliminary data.</text>
</comment>
<dbReference type="InterPro" id="IPR032687">
    <property type="entry name" value="AraC-type_N"/>
</dbReference>
<keyword evidence="1 3" id="KW-0238">DNA-binding</keyword>
<dbReference type="PANTHER" id="PTHR47894">
    <property type="entry name" value="HTH-TYPE TRANSCRIPTIONAL REGULATOR GADX"/>
    <property type="match status" value="1"/>
</dbReference>
<organism evidence="3 4">
    <name type="scientific">Rhizobium pisi</name>
    <dbReference type="NCBI Taxonomy" id="574561"/>
    <lineage>
        <taxon>Bacteria</taxon>
        <taxon>Pseudomonadati</taxon>
        <taxon>Pseudomonadota</taxon>
        <taxon>Alphaproteobacteria</taxon>
        <taxon>Hyphomicrobiales</taxon>
        <taxon>Rhizobiaceae</taxon>
        <taxon>Rhizobium/Agrobacterium group</taxon>
        <taxon>Rhizobium</taxon>
    </lineage>
</organism>
<dbReference type="Pfam" id="PF12625">
    <property type="entry name" value="Arabinose_bd"/>
    <property type="match status" value="1"/>
</dbReference>
<sequence>MSGSPADRCKIPRAFWLAVEHVGVRPAALLRQARLPVTLHLNGQGLVSTAQFFALWRALEELTADPGLGIKLVESAETAVYPPSSLAAFHARDYRDGLSRLARFKRLCTPEQLHLSEQGGECSITWERIYATEAEPPIAVDVDFATLVELGRRGTGQRLTPVRVEFQRADPKSNAHRSYFECPVRYGQSRNVLILKSADLDRPFPGHNPELLELLTPALASALGEIQARSSIREQVKIVLKRSLASGRPELCDVAFDLGMSERTLQRRITDEGSTFRELLVEARQELGRQLLSDPSAETRSHACSAIKIQAPSTALFGIGKALRPSSGANAIWDTSDARWSPASPCISLIRPRG</sequence>
<evidence type="ECO:0000256" key="1">
    <source>
        <dbReference type="ARBA" id="ARBA00023125"/>
    </source>
</evidence>
<dbReference type="GO" id="GO:0003700">
    <property type="term" value="F:DNA-binding transcription factor activity"/>
    <property type="evidence" value="ECO:0007669"/>
    <property type="project" value="TreeGrafter"/>
</dbReference>
<protein>
    <submittedName>
        <fullName evidence="3">AraC-like DNA-binding protein</fullName>
    </submittedName>
</protein>
<dbReference type="GO" id="GO:0005829">
    <property type="term" value="C:cytosol"/>
    <property type="evidence" value="ECO:0007669"/>
    <property type="project" value="TreeGrafter"/>
</dbReference>
<accession>A0A7W5G0Z3</accession>
<dbReference type="RefSeq" id="WP_425376246.1">
    <property type="nucleotide sequence ID" value="NZ_RJJT01000011.1"/>
</dbReference>
<dbReference type="AlphaFoldDB" id="A0A7W5G0Z3"/>
<dbReference type="EMBL" id="JACHXH010000011">
    <property type="protein sequence ID" value="MBB3135756.1"/>
    <property type="molecule type" value="Genomic_DNA"/>
</dbReference>
<reference evidence="3 4" key="1">
    <citation type="submission" date="2020-08" db="EMBL/GenBank/DDBJ databases">
        <title>Genomic Encyclopedia of Type Strains, Phase III (KMG-III): the genomes of soil and plant-associated and newly described type strains.</title>
        <authorList>
            <person name="Whitman W."/>
        </authorList>
    </citation>
    <scope>NUCLEOTIDE SEQUENCE [LARGE SCALE GENOMIC DNA]</scope>
    <source>
        <strain evidence="3 4">CECT 4113</strain>
    </source>
</reference>
<gene>
    <name evidence="3" type="ORF">FHS26_003502</name>
</gene>
<dbReference type="Proteomes" id="UP000518315">
    <property type="component" value="Unassembled WGS sequence"/>
</dbReference>
<keyword evidence="4" id="KW-1185">Reference proteome</keyword>
<dbReference type="PANTHER" id="PTHR47894:SF1">
    <property type="entry name" value="HTH-TYPE TRANSCRIPTIONAL REGULATOR VQSM"/>
    <property type="match status" value="1"/>
</dbReference>
<evidence type="ECO:0000313" key="4">
    <source>
        <dbReference type="Proteomes" id="UP000518315"/>
    </source>
</evidence>
<feature type="domain" description="HTH-type transcriptional regulator AraC-type N-terminal" evidence="2">
    <location>
        <begin position="23"/>
        <end position="204"/>
    </location>
</feature>
<evidence type="ECO:0000313" key="3">
    <source>
        <dbReference type="EMBL" id="MBB3135756.1"/>
    </source>
</evidence>
<dbReference type="GO" id="GO:0000976">
    <property type="term" value="F:transcription cis-regulatory region binding"/>
    <property type="evidence" value="ECO:0007669"/>
    <property type="project" value="TreeGrafter"/>
</dbReference>
<dbReference type="Gene3D" id="1.10.10.60">
    <property type="entry name" value="Homeodomain-like"/>
    <property type="match status" value="1"/>
</dbReference>
<name>A0A7W5G0Z3_9HYPH</name>
<evidence type="ECO:0000259" key="2">
    <source>
        <dbReference type="Pfam" id="PF12625"/>
    </source>
</evidence>